<reference evidence="3 4" key="1">
    <citation type="submission" date="2022-03" db="EMBL/GenBank/DDBJ databases">
        <title>Genome data of Colletotrichum spp.</title>
        <authorList>
            <person name="Utami Y.D."/>
            <person name="Hiruma K."/>
        </authorList>
    </citation>
    <scope>NUCLEOTIDE SEQUENCE [LARGE SCALE GENOMIC DNA]</scope>
    <source>
        <strain evidence="3 4">MAFF 239500</strain>
    </source>
</reference>
<feature type="domain" description="LysM" evidence="2">
    <location>
        <begin position="33"/>
        <end position="77"/>
    </location>
</feature>
<sequence length="81" mass="8796">MRSTSIFLAFAAFTGMAASKRGCKHDETNPGWGWYWVVVGDSLNAIAADFNTTAVELAKTNNITNPDFLPAWVTIVVPCES</sequence>
<dbReference type="SMART" id="SM00257">
    <property type="entry name" value="LysM"/>
    <property type="match status" value="1"/>
</dbReference>
<gene>
    <name evidence="3" type="ORF">ColSpa_07838</name>
</gene>
<dbReference type="CDD" id="cd00118">
    <property type="entry name" value="LysM"/>
    <property type="match status" value="1"/>
</dbReference>
<keyword evidence="4" id="KW-1185">Reference proteome</keyword>
<dbReference type="Pfam" id="PF01476">
    <property type="entry name" value="LysM"/>
    <property type="match status" value="1"/>
</dbReference>
<dbReference type="InterPro" id="IPR018392">
    <property type="entry name" value="LysM"/>
</dbReference>
<dbReference type="PROSITE" id="PS51782">
    <property type="entry name" value="LYSM"/>
    <property type="match status" value="1"/>
</dbReference>
<feature type="chain" id="PRO_5041310364" description="LysM domain-containing protein" evidence="1">
    <location>
        <begin position="20"/>
        <end position="81"/>
    </location>
</feature>
<accession>A0AA37UPU1</accession>
<proteinExistence type="predicted"/>
<dbReference type="RefSeq" id="XP_049130007.1">
    <property type="nucleotide sequence ID" value="XM_049274050.1"/>
</dbReference>
<evidence type="ECO:0000259" key="2">
    <source>
        <dbReference type="PROSITE" id="PS51782"/>
    </source>
</evidence>
<evidence type="ECO:0000313" key="3">
    <source>
        <dbReference type="EMBL" id="GKT47657.1"/>
    </source>
</evidence>
<dbReference type="Gene3D" id="3.10.350.10">
    <property type="entry name" value="LysM domain"/>
    <property type="match status" value="1"/>
</dbReference>
<evidence type="ECO:0000256" key="1">
    <source>
        <dbReference type="SAM" id="SignalP"/>
    </source>
</evidence>
<comment type="caution">
    <text evidence="3">The sequence shown here is derived from an EMBL/GenBank/DDBJ whole genome shotgun (WGS) entry which is preliminary data.</text>
</comment>
<feature type="signal peptide" evidence="1">
    <location>
        <begin position="1"/>
        <end position="19"/>
    </location>
</feature>
<dbReference type="InterPro" id="IPR036779">
    <property type="entry name" value="LysM_dom_sf"/>
</dbReference>
<dbReference type="AlphaFoldDB" id="A0AA37UPU1"/>
<evidence type="ECO:0000313" key="4">
    <source>
        <dbReference type="Proteomes" id="UP001055115"/>
    </source>
</evidence>
<dbReference type="EMBL" id="BQXU01000020">
    <property type="protein sequence ID" value="GKT47657.1"/>
    <property type="molecule type" value="Genomic_DNA"/>
</dbReference>
<dbReference type="GeneID" id="73328640"/>
<organism evidence="3 4">
    <name type="scientific">Colletotrichum spaethianum</name>
    <dbReference type="NCBI Taxonomy" id="700344"/>
    <lineage>
        <taxon>Eukaryota</taxon>
        <taxon>Fungi</taxon>
        <taxon>Dikarya</taxon>
        <taxon>Ascomycota</taxon>
        <taxon>Pezizomycotina</taxon>
        <taxon>Sordariomycetes</taxon>
        <taxon>Hypocreomycetidae</taxon>
        <taxon>Glomerellales</taxon>
        <taxon>Glomerellaceae</taxon>
        <taxon>Colletotrichum</taxon>
        <taxon>Colletotrichum spaethianum species complex</taxon>
    </lineage>
</organism>
<dbReference type="Proteomes" id="UP001055115">
    <property type="component" value="Unassembled WGS sequence"/>
</dbReference>
<dbReference type="SUPFAM" id="SSF54106">
    <property type="entry name" value="LysM domain"/>
    <property type="match status" value="1"/>
</dbReference>
<keyword evidence="1" id="KW-0732">Signal</keyword>
<protein>
    <recommendedName>
        <fullName evidence="2">LysM domain-containing protein</fullName>
    </recommendedName>
</protein>
<name>A0AA37UPU1_9PEZI</name>